<accession>A0A7X9RYZ8</accession>
<protein>
    <submittedName>
        <fullName evidence="2">Uncharacterized protein</fullName>
    </submittedName>
</protein>
<keyword evidence="3" id="KW-1185">Reference proteome</keyword>
<feature type="signal peptide" evidence="1">
    <location>
        <begin position="1"/>
        <end position="21"/>
    </location>
</feature>
<keyword evidence="1" id="KW-0732">Signal</keyword>
<evidence type="ECO:0000313" key="2">
    <source>
        <dbReference type="EMBL" id="NME71387.1"/>
    </source>
</evidence>
<reference evidence="2 3" key="1">
    <citation type="submission" date="2020-04" db="EMBL/GenBank/DDBJ databases">
        <title>Flammeovirga sp. SR4, a novel species isolated from seawater.</title>
        <authorList>
            <person name="Wang X."/>
        </authorList>
    </citation>
    <scope>NUCLEOTIDE SEQUENCE [LARGE SCALE GENOMIC DNA]</scope>
    <source>
        <strain evidence="2 3">ATCC 23126</strain>
    </source>
</reference>
<feature type="chain" id="PRO_5030928168" evidence="1">
    <location>
        <begin position="22"/>
        <end position="207"/>
    </location>
</feature>
<dbReference type="AlphaFoldDB" id="A0A7X9RYZ8"/>
<proteinExistence type="predicted"/>
<gene>
    <name evidence="2" type="ORF">HHU12_25705</name>
</gene>
<name>A0A7X9RYZ8_9BACT</name>
<comment type="caution">
    <text evidence="2">The sequence shown here is derived from an EMBL/GenBank/DDBJ whole genome shotgun (WGS) entry which is preliminary data.</text>
</comment>
<dbReference type="RefSeq" id="WP_169659602.1">
    <property type="nucleotide sequence ID" value="NZ_JABANE010000096.1"/>
</dbReference>
<dbReference type="Proteomes" id="UP000576082">
    <property type="component" value="Unassembled WGS sequence"/>
</dbReference>
<evidence type="ECO:0000313" key="3">
    <source>
        <dbReference type="Proteomes" id="UP000576082"/>
    </source>
</evidence>
<dbReference type="EMBL" id="JABANE010000096">
    <property type="protein sequence ID" value="NME71387.1"/>
    <property type="molecule type" value="Genomic_DNA"/>
</dbReference>
<evidence type="ECO:0000256" key="1">
    <source>
        <dbReference type="SAM" id="SignalP"/>
    </source>
</evidence>
<organism evidence="2 3">
    <name type="scientific">Flammeovirga aprica JL-4</name>
    <dbReference type="NCBI Taxonomy" id="694437"/>
    <lineage>
        <taxon>Bacteria</taxon>
        <taxon>Pseudomonadati</taxon>
        <taxon>Bacteroidota</taxon>
        <taxon>Cytophagia</taxon>
        <taxon>Cytophagales</taxon>
        <taxon>Flammeovirgaceae</taxon>
        <taxon>Flammeovirga</taxon>
    </lineage>
</organism>
<sequence>MKTLKLLILIGFSLCMFSCSDDDTTTSLKDTNPIYFSFGESLELDDELEIENIQISFDHVSNKLRVVSQLKTDIEGSGNVSVVFDATLNLTSSSKSDDYKYTIQADSGATYSQSLQLAAGCLNLTPDPGFGAGIVQEDIVYENFVQWDDSAAKYYISTSELIIFMLGLVDPGFTLPPGVDPGFGQYPKIWQTSGSIKGCSELPTLFN</sequence>